<organism evidence="2 3">
    <name type="scientific">Mycobacterium intermedium</name>
    <dbReference type="NCBI Taxonomy" id="28445"/>
    <lineage>
        <taxon>Bacteria</taxon>
        <taxon>Bacillati</taxon>
        <taxon>Actinomycetota</taxon>
        <taxon>Actinomycetes</taxon>
        <taxon>Mycobacteriales</taxon>
        <taxon>Mycobacteriaceae</taxon>
        <taxon>Mycobacterium</taxon>
        <taxon>Mycobacterium simiae complex</taxon>
    </lineage>
</organism>
<gene>
    <name evidence="2" type="ORF">BST27_19565</name>
</gene>
<dbReference type="InterPro" id="IPR021458">
    <property type="entry name" value="Rv0495c"/>
</dbReference>
<name>A0A1E3S6K7_MYCIE</name>
<proteinExistence type="inferred from homology"/>
<dbReference type="AlphaFoldDB" id="A0A1E3S6K7"/>
<sequence>MANSRPTQVNPGQEVELDFAREWVEFFDPDNPEHLIAADLTWLLSRWTCVFGTPACHGTVAGRPHDGCCSHGAFLSDDDDRARLDDAVKKLTAEDWQFRDKGLGRKGYLELDEHDGESAYRTRKHKNACIFLNRPGFPAGTGCALHSKALKLGVPPLTMKPDVCWQLPIRRSQEWVTRPDGTEILKTTLTEYDRRGWGSGGADLHWYCTGDPGAHVGKKQVWESLADELTELLGEKAYAELAAMCKRRSQLGLIAVHPATRAAE</sequence>
<dbReference type="EMBL" id="MVHT01000059">
    <property type="protein sequence ID" value="ORA99295.1"/>
    <property type="molecule type" value="Genomic_DNA"/>
</dbReference>
<accession>A0A1E3S6K7</accession>
<evidence type="ECO:0000313" key="2">
    <source>
        <dbReference type="EMBL" id="ORA99295.1"/>
    </source>
</evidence>
<evidence type="ECO:0000313" key="3">
    <source>
        <dbReference type="Proteomes" id="UP000192739"/>
    </source>
</evidence>
<dbReference type="OrthoDB" id="3394274at2"/>
<comment type="caution">
    <text evidence="2">The sequence shown here is derived from an EMBL/GenBank/DDBJ whole genome shotgun (WGS) entry which is preliminary data.</text>
</comment>
<evidence type="ECO:0000256" key="1">
    <source>
        <dbReference type="ARBA" id="ARBA00093770"/>
    </source>
</evidence>
<protein>
    <submittedName>
        <fullName evidence="2">Uncharacterized protein</fullName>
    </submittedName>
</protein>
<keyword evidence="3" id="KW-1185">Reference proteome</keyword>
<dbReference type="Pfam" id="PF11307">
    <property type="entry name" value="DUF3109"/>
    <property type="match status" value="1"/>
</dbReference>
<dbReference type="STRING" id="28445.BHQ20_25115"/>
<dbReference type="Proteomes" id="UP000192739">
    <property type="component" value="Unassembled WGS sequence"/>
</dbReference>
<comment type="similarity">
    <text evidence="1">Belongs to the Rv0495c family.</text>
</comment>
<reference evidence="2 3" key="1">
    <citation type="submission" date="2017-02" db="EMBL/GenBank/DDBJ databases">
        <title>The new phylogeny of genus Mycobacterium.</title>
        <authorList>
            <person name="Tortoli E."/>
            <person name="Trovato A."/>
            <person name="Cirillo D.M."/>
        </authorList>
    </citation>
    <scope>NUCLEOTIDE SEQUENCE [LARGE SCALE GENOMIC DNA]</scope>
    <source>
        <strain evidence="2 3">DSM 44049</strain>
    </source>
</reference>
<dbReference type="RefSeq" id="WP_069421879.1">
    <property type="nucleotide sequence ID" value="NZ_CBCRZH010000054.1"/>
</dbReference>